<evidence type="ECO:0000313" key="3">
    <source>
        <dbReference type="Proteomes" id="UP000031036"/>
    </source>
</evidence>
<accession>A0A0B2V5R0</accession>
<reference evidence="2 3" key="1">
    <citation type="submission" date="2014-11" db="EMBL/GenBank/DDBJ databases">
        <title>Genetic blueprint of the zoonotic pathogen Toxocara canis.</title>
        <authorList>
            <person name="Zhu X.-Q."/>
            <person name="Korhonen P.K."/>
            <person name="Cai H."/>
            <person name="Young N.D."/>
            <person name="Nejsum P."/>
            <person name="von Samson-Himmelstjerna G."/>
            <person name="Boag P.R."/>
            <person name="Tan P."/>
            <person name="Li Q."/>
            <person name="Min J."/>
            <person name="Yang Y."/>
            <person name="Wang X."/>
            <person name="Fang X."/>
            <person name="Hall R.S."/>
            <person name="Hofmann A."/>
            <person name="Sternberg P.W."/>
            <person name="Jex A.R."/>
            <person name="Gasser R.B."/>
        </authorList>
    </citation>
    <scope>NUCLEOTIDE SEQUENCE [LARGE SCALE GENOMIC DNA]</scope>
    <source>
        <strain evidence="2">PN_DK_2014</strain>
    </source>
</reference>
<feature type="non-terminal residue" evidence="2">
    <location>
        <position position="1"/>
    </location>
</feature>
<evidence type="ECO:0000313" key="2">
    <source>
        <dbReference type="EMBL" id="KHN76320.1"/>
    </source>
</evidence>
<name>A0A0B2V5R0_TOXCA</name>
<evidence type="ECO:0000256" key="1">
    <source>
        <dbReference type="SAM" id="MobiDB-lite"/>
    </source>
</evidence>
<protein>
    <submittedName>
        <fullName evidence="2">Uncharacterized protein</fullName>
    </submittedName>
</protein>
<organism evidence="2 3">
    <name type="scientific">Toxocara canis</name>
    <name type="common">Canine roundworm</name>
    <dbReference type="NCBI Taxonomy" id="6265"/>
    <lineage>
        <taxon>Eukaryota</taxon>
        <taxon>Metazoa</taxon>
        <taxon>Ecdysozoa</taxon>
        <taxon>Nematoda</taxon>
        <taxon>Chromadorea</taxon>
        <taxon>Rhabditida</taxon>
        <taxon>Spirurina</taxon>
        <taxon>Ascaridomorpha</taxon>
        <taxon>Ascaridoidea</taxon>
        <taxon>Toxocaridae</taxon>
        <taxon>Toxocara</taxon>
    </lineage>
</organism>
<sequence length="466" mass="52223">VRSYQSAEQVAQEQFQIIPIRAGKKTFRRWFTEVENVVGTCVLRVSRTHLRQNNEHAGGTIHSCVMKRSSSGDPFKMDSTKRPKPPHWNASPGEMPEMVRAAYKEVFSSERRGLLQSTYRKRCIQSLGITASYPDAISSLDIASLVPPVLRIDPRIATEITRKLAEAARQKQRIIRAKFIYRKKRAKLIRIFETFATKDDLMREVWNIIEEAKQEENWKGSMPAATWFLQRAGKFAQHNEDDLIDSEDDCEIIGETCQADSESSVFEVDTCAVNEDDLIDSEDDCEIIGETCQADSESSVFEDYTSGRIGGVNATATANAIPMSSPSYSPFGGSEDSSEVGRHFKMFLFDSEDLSTVPGGSTSRISHEKITPASATALVSPYEGIDPPSLQTDPSVYTPEKVPDAGMVNELESNFSRMAPGDVQQFMRRLQQRVNRQLAERAAQLIRILGESERAEVMDELHKMST</sequence>
<comment type="caution">
    <text evidence="2">The sequence shown here is derived from an EMBL/GenBank/DDBJ whole genome shotgun (WGS) entry which is preliminary data.</text>
</comment>
<dbReference type="AlphaFoldDB" id="A0A0B2V5R0"/>
<keyword evidence="3" id="KW-1185">Reference proteome</keyword>
<gene>
    <name evidence="2" type="ORF">Tcan_06912</name>
</gene>
<dbReference type="Proteomes" id="UP000031036">
    <property type="component" value="Unassembled WGS sequence"/>
</dbReference>
<dbReference type="EMBL" id="JPKZ01002540">
    <property type="protein sequence ID" value="KHN76320.1"/>
    <property type="molecule type" value="Genomic_DNA"/>
</dbReference>
<feature type="region of interest" description="Disordered" evidence="1">
    <location>
        <begin position="64"/>
        <end position="94"/>
    </location>
</feature>
<proteinExistence type="predicted"/>
<dbReference type="OrthoDB" id="5873679at2759"/>